<dbReference type="Proteomes" id="UP000422736">
    <property type="component" value="Chromosome 7"/>
</dbReference>
<evidence type="ECO:0000313" key="2">
    <source>
        <dbReference type="Proteomes" id="UP000422736"/>
    </source>
</evidence>
<name>A0ABX6F4M5_KLUMA</name>
<sequence>MENRCGEWVNVTQEDVIESSLRYFGNDATGEHRYANRRHILFPPIATCHFDPRSPHYIPLYHDDIIKYEKQGLFTGL</sequence>
<gene>
    <name evidence="1" type="ORF">FIM1_4664</name>
</gene>
<keyword evidence="2" id="KW-1185">Reference proteome</keyword>
<proteinExistence type="predicted"/>
<organism evidence="1 2">
    <name type="scientific">Kluyveromyces marxianus</name>
    <name type="common">Yeast</name>
    <name type="synonym">Candida kefyr</name>
    <dbReference type="NCBI Taxonomy" id="4911"/>
    <lineage>
        <taxon>Eukaryota</taxon>
        <taxon>Fungi</taxon>
        <taxon>Dikarya</taxon>
        <taxon>Ascomycota</taxon>
        <taxon>Saccharomycotina</taxon>
        <taxon>Saccharomycetes</taxon>
        <taxon>Saccharomycetales</taxon>
        <taxon>Saccharomycetaceae</taxon>
        <taxon>Kluyveromyces</taxon>
    </lineage>
</organism>
<reference evidence="1 2" key="2">
    <citation type="submission" date="2019-11" db="EMBL/GenBank/DDBJ databases">
        <authorList>
            <person name="Lu H."/>
        </authorList>
    </citation>
    <scope>NUCLEOTIDE SEQUENCE [LARGE SCALE GENOMIC DNA]</scope>
    <source>
        <strain evidence="1 2">FIM1</strain>
    </source>
</reference>
<evidence type="ECO:0000313" key="1">
    <source>
        <dbReference type="EMBL" id="QGN18337.1"/>
    </source>
</evidence>
<protein>
    <submittedName>
        <fullName evidence="1">Uncharacterized protein</fullName>
    </submittedName>
</protein>
<reference evidence="1 2" key="1">
    <citation type="submission" date="2016-03" db="EMBL/GenBank/DDBJ databases">
        <title>How can Kluyveromyces marxianus grow so fast - potential evolutionary course in Saccharomyces Complex revealed by comparative genomics.</title>
        <authorList>
            <person name="Mo W."/>
            <person name="Lu W."/>
            <person name="Yang X."/>
            <person name="Qi J."/>
            <person name="Lv H."/>
        </authorList>
    </citation>
    <scope>NUCLEOTIDE SEQUENCE [LARGE SCALE GENOMIC DNA]</scope>
    <source>
        <strain evidence="1 2">FIM1</strain>
    </source>
</reference>
<dbReference type="EMBL" id="CP015061">
    <property type="protein sequence ID" value="QGN18337.1"/>
    <property type="molecule type" value="Genomic_DNA"/>
</dbReference>
<accession>A0ABX6F4M5</accession>